<feature type="chain" id="PRO_5008529509" description="GH18 domain-containing protein" evidence="1">
    <location>
        <begin position="22"/>
        <end position="487"/>
    </location>
</feature>
<dbReference type="OrthoDB" id="2582440at2"/>
<keyword evidence="1" id="KW-0732">Signal</keyword>
<dbReference type="STRING" id="1796646.A4V02_12265"/>
<protein>
    <recommendedName>
        <fullName evidence="2">GH18 domain-containing protein</fullName>
    </recommendedName>
</protein>
<dbReference type="PROSITE" id="PS51910">
    <property type="entry name" value="GH18_2"/>
    <property type="match status" value="1"/>
</dbReference>
<evidence type="ECO:0000313" key="4">
    <source>
        <dbReference type="Proteomes" id="UP000186351"/>
    </source>
</evidence>
<dbReference type="PROSITE" id="PS51257">
    <property type="entry name" value="PROKAR_LIPOPROTEIN"/>
    <property type="match status" value="1"/>
</dbReference>
<sequence>MKKNFLFRSCLVAAVALTAAACSDDADLGKVDTDKLNVPDGSVVYVTDAEGKRKFSSIEFRDATTTQLWVHSPKAVAADCNVTFAYDPSVLADYNSANATEYKAVPQGVVSFAGNGSATIAAGTTTASVEYTLTSDGSLTYTDTYVLPLRVTISGGAQLGKTDETRLIFVRDLTNLPDATKYVNDGNGNMVEGVKMFNCIEVNGTNPLCTMAFTLDRSGKPLYDAVILFSSNINFDSETGRVYIFHNENVQHVLDNADKYLRPLKERGIKVILSVLGNHDKSGVANLSDATAKDFAKQIKNCCDAYDLDGVMLDDEYSDYETNPVPPGFVAPSVDALSRLFYEIKKVQPERLNITYAFARAAYMNPVRDLETGELVNPGDYVDFAFANYPDTPTSNPIINNYAGISNRQLGYCSMEFAQGGSDLWSKNALQSTYAAGYGCHLVFAMSLESNTFPATNNDRFQALGNAAEVFYGESIVWDGNTYGKDW</sequence>
<evidence type="ECO:0000259" key="2">
    <source>
        <dbReference type="PROSITE" id="PS51910"/>
    </source>
</evidence>
<dbReference type="RefSeq" id="WP_068961696.1">
    <property type="nucleotide sequence ID" value="NZ_CAJTAP010000004.1"/>
</dbReference>
<name>A0A1B1SCA5_9BACT</name>
<organism evidence="3 4">
    <name type="scientific">Muribaculum intestinale</name>
    <dbReference type="NCBI Taxonomy" id="1796646"/>
    <lineage>
        <taxon>Bacteria</taxon>
        <taxon>Pseudomonadati</taxon>
        <taxon>Bacteroidota</taxon>
        <taxon>Bacteroidia</taxon>
        <taxon>Bacteroidales</taxon>
        <taxon>Muribaculaceae</taxon>
        <taxon>Muribaculum</taxon>
    </lineage>
</organism>
<dbReference type="Pfam" id="PF08522">
    <property type="entry name" value="BT_3987-like_N"/>
    <property type="match status" value="1"/>
</dbReference>
<evidence type="ECO:0000313" key="3">
    <source>
        <dbReference type="EMBL" id="ANU64416.1"/>
    </source>
</evidence>
<dbReference type="EMBL" id="CP015402">
    <property type="protein sequence ID" value="ANU64416.1"/>
    <property type="molecule type" value="Genomic_DNA"/>
</dbReference>
<evidence type="ECO:0000256" key="1">
    <source>
        <dbReference type="SAM" id="SignalP"/>
    </source>
</evidence>
<dbReference type="Proteomes" id="UP000186351">
    <property type="component" value="Chromosome"/>
</dbReference>
<dbReference type="GO" id="GO:0005975">
    <property type="term" value="P:carbohydrate metabolic process"/>
    <property type="evidence" value="ECO:0007669"/>
    <property type="project" value="InterPro"/>
</dbReference>
<dbReference type="InterPro" id="IPR017853">
    <property type="entry name" value="GH"/>
</dbReference>
<dbReference type="Gene3D" id="2.60.40.1740">
    <property type="entry name" value="hypothetical protein (bacova_03559)"/>
    <property type="match status" value="1"/>
</dbReference>
<accession>A0A1Z2XGD7</accession>
<proteinExistence type="predicted"/>
<feature type="signal peptide" evidence="1">
    <location>
        <begin position="1"/>
        <end position="21"/>
    </location>
</feature>
<dbReference type="InterPro" id="IPR001223">
    <property type="entry name" value="Glyco_hydro18_cat"/>
</dbReference>
<feature type="domain" description="GH18" evidence="2">
    <location>
        <begin position="195"/>
        <end position="487"/>
    </location>
</feature>
<dbReference type="Gene3D" id="3.20.20.80">
    <property type="entry name" value="Glycosidases"/>
    <property type="match status" value="1"/>
</dbReference>
<dbReference type="KEGG" id="pary:A4V02_12265"/>
<keyword evidence="4" id="KW-1185">Reference proteome</keyword>
<dbReference type="AlphaFoldDB" id="A0A1B1SCA5"/>
<accession>A0A1B1SCA5</accession>
<gene>
    <name evidence="3" type="ORF">A4V02_12265</name>
</gene>
<dbReference type="GeneID" id="65537648"/>
<dbReference type="InterPro" id="IPR013728">
    <property type="entry name" value="BT_3987-like_N"/>
</dbReference>
<dbReference type="SUPFAM" id="SSF51445">
    <property type="entry name" value="(Trans)glycosidases"/>
    <property type="match status" value="1"/>
</dbReference>
<reference evidence="4" key="1">
    <citation type="submission" date="2016-04" db="EMBL/GenBank/DDBJ databases">
        <title>Complete Genome Sequences of Twelve Strains of a Stable Defined Moderately Diverse Mouse Microbiota 2 (sDMDMm2).</title>
        <authorList>
            <person name="Uchimura Y."/>
            <person name="Wyss M."/>
            <person name="Brugiroux S."/>
            <person name="Limenitakis J.P."/>
            <person name="Stecher B."/>
            <person name="McCoy K.D."/>
            <person name="Macpherson A.J."/>
        </authorList>
    </citation>
    <scope>NUCLEOTIDE SEQUENCE [LARGE SCALE GENOMIC DNA]</scope>
    <source>
        <strain evidence="4">YL27</strain>
    </source>
</reference>